<dbReference type="AlphaFoldDB" id="A0A8K0CK16"/>
<name>A0A8K0CK16_IGNLU</name>
<dbReference type="OrthoDB" id="7450257at2759"/>
<gene>
    <name evidence="1" type="ORF">ILUMI_17478</name>
</gene>
<comment type="caution">
    <text evidence="1">The sequence shown here is derived from an EMBL/GenBank/DDBJ whole genome shotgun (WGS) entry which is preliminary data.</text>
</comment>
<keyword evidence="2" id="KW-1185">Reference proteome</keyword>
<organism evidence="1 2">
    <name type="scientific">Ignelater luminosus</name>
    <name type="common">Cucubano</name>
    <name type="synonym">Pyrophorus luminosus</name>
    <dbReference type="NCBI Taxonomy" id="2038154"/>
    <lineage>
        <taxon>Eukaryota</taxon>
        <taxon>Metazoa</taxon>
        <taxon>Ecdysozoa</taxon>
        <taxon>Arthropoda</taxon>
        <taxon>Hexapoda</taxon>
        <taxon>Insecta</taxon>
        <taxon>Pterygota</taxon>
        <taxon>Neoptera</taxon>
        <taxon>Endopterygota</taxon>
        <taxon>Coleoptera</taxon>
        <taxon>Polyphaga</taxon>
        <taxon>Elateriformia</taxon>
        <taxon>Elateroidea</taxon>
        <taxon>Elateridae</taxon>
        <taxon>Agrypninae</taxon>
        <taxon>Pyrophorini</taxon>
        <taxon>Ignelater</taxon>
    </lineage>
</organism>
<reference evidence="1" key="1">
    <citation type="submission" date="2019-08" db="EMBL/GenBank/DDBJ databases">
        <title>The genome of the North American firefly Photinus pyralis.</title>
        <authorList>
            <consortium name="Photinus pyralis genome working group"/>
            <person name="Fallon T.R."/>
            <person name="Sander Lower S.E."/>
            <person name="Weng J.-K."/>
        </authorList>
    </citation>
    <scope>NUCLEOTIDE SEQUENCE</scope>
    <source>
        <strain evidence="1">TRF0915ILg1</strain>
        <tissue evidence="1">Whole body</tissue>
    </source>
</reference>
<proteinExistence type="predicted"/>
<sequence>MEYVELVTIWVCDGTQQSQFQQTFFDIPSDDSNIFHSSLASLQLQVNIRSNKNILWQNPTPSSTHFCRPIRIRFLREIVDITKKEIKYVEDQAKDLKKTEILTSNGVIYVRHTLLPTIVDAKVCNSATMKCHTCGKTSKHFNDFENTYVENPDTISDPETAAEISGIDLTLIQKLKIILEALSSGHKIDEIKFTEFAKETARLYTNLYEWHPMPSTLHKIFVHGATVIKHAIIPIGQMSEEETHLSPLYYDPSNPREFSRADVFTRHTKQPRMQVQKKKDIHTTGLKKLLKSPKLSTKNHQFTKLLI</sequence>
<evidence type="ECO:0000313" key="1">
    <source>
        <dbReference type="EMBL" id="KAF2888695.1"/>
    </source>
</evidence>
<evidence type="ECO:0000313" key="2">
    <source>
        <dbReference type="Proteomes" id="UP000801492"/>
    </source>
</evidence>
<accession>A0A8K0CK16</accession>
<dbReference type="EMBL" id="VTPC01074750">
    <property type="protein sequence ID" value="KAF2888695.1"/>
    <property type="molecule type" value="Genomic_DNA"/>
</dbReference>
<dbReference type="Proteomes" id="UP000801492">
    <property type="component" value="Unassembled WGS sequence"/>
</dbReference>
<protein>
    <submittedName>
        <fullName evidence="1">Uncharacterized protein</fullName>
    </submittedName>
</protein>